<organism evidence="3 4">
    <name type="scientific">Triparma laevis f. inornata</name>
    <dbReference type="NCBI Taxonomy" id="1714386"/>
    <lineage>
        <taxon>Eukaryota</taxon>
        <taxon>Sar</taxon>
        <taxon>Stramenopiles</taxon>
        <taxon>Ochrophyta</taxon>
        <taxon>Bolidophyceae</taxon>
        <taxon>Parmales</taxon>
        <taxon>Triparmaceae</taxon>
        <taxon>Triparma</taxon>
    </lineage>
</organism>
<sequence length="214" mass="23605">MPTCPHCIAAKDLLTRVGVNYSEVDVAAHSWRRRQLATLLPSSPASDPAMTMPQVFLSSSTHIGGNEELRAFHDSGELRRSLEELKGAQTPEFPPPFLEPSKEEPSAVQTYAPGASGPKGSGDLKDQLYCQVALTTDSTFFVDDPSAVPGLEENEDYVKFGYGYYIGAPWRQRGGRWLTGTVAVMEKEKGKLRKEHIGIVELFRDLFEQDVSSL</sequence>
<evidence type="ECO:0000259" key="2">
    <source>
        <dbReference type="Pfam" id="PF00462"/>
    </source>
</evidence>
<dbReference type="PROSITE" id="PS51354">
    <property type="entry name" value="GLUTAREDOXIN_2"/>
    <property type="match status" value="1"/>
</dbReference>
<evidence type="ECO:0000313" key="4">
    <source>
        <dbReference type="Proteomes" id="UP001162640"/>
    </source>
</evidence>
<evidence type="ECO:0000256" key="1">
    <source>
        <dbReference type="SAM" id="MobiDB-lite"/>
    </source>
</evidence>
<dbReference type="Gene3D" id="3.40.30.10">
    <property type="entry name" value="Glutaredoxin"/>
    <property type="match status" value="1"/>
</dbReference>
<reference evidence="4" key="1">
    <citation type="journal article" date="2023" name="Commun. Biol.">
        <title>Genome analysis of Parmales, the sister group of diatoms, reveals the evolutionary specialization of diatoms from phago-mixotrophs to photoautotrophs.</title>
        <authorList>
            <person name="Ban H."/>
            <person name="Sato S."/>
            <person name="Yoshikawa S."/>
            <person name="Yamada K."/>
            <person name="Nakamura Y."/>
            <person name="Ichinomiya M."/>
            <person name="Sato N."/>
            <person name="Blanc-Mathieu R."/>
            <person name="Endo H."/>
            <person name="Kuwata A."/>
            <person name="Ogata H."/>
        </authorList>
    </citation>
    <scope>NUCLEOTIDE SEQUENCE [LARGE SCALE GENOMIC DNA]</scope>
</reference>
<gene>
    <name evidence="3" type="ORF">TL16_g01106</name>
</gene>
<dbReference type="SUPFAM" id="SSF52833">
    <property type="entry name" value="Thioredoxin-like"/>
    <property type="match status" value="1"/>
</dbReference>
<dbReference type="Pfam" id="PF00462">
    <property type="entry name" value="Glutaredoxin"/>
    <property type="match status" value="1"/>
</dbReference>
<feature type="region of interest" description="Disordered" evidence="1">
    <location>
        <begin position="86"/>
        <end position="122"/>
    </location>
</feature>
<dbReference type="InterPro" id="IPR036249">
    <property type="entry name" value="Thioredoxin-like_sf"/>
</dbReference>
<dbReference type="Proteomes" id="UP001162640">
    <property type="component" value="Unassembled WGS sequence"/>
</dbReference>
<comment type="caution">
    <text evidence="3">The sequence shown here is derived from an EMBL/GenBank/DDBJ whole genome shotgun (WGS) entry which is preliminary data.</text>
</comment>
<accession>A0A9W7DRQ7</accession>
<proteinExistence type="predicted"/>
<dbReference type="InterPro" id="IPR002109">
    <property type="entry name" value="Glutaredoxin"/>
</dbReference>
<protein>
    <recommendedName>
        <fullName evidence="2">Glutaredoxin domain-containing protein</fullName>
    </recommendedName>
</protein>
<evidence type="ECO:0000313" key="3">
    <source>
        <dbReference type="EMBL" id="GMH51860.1"/>
    </source>
</evidence>
<feature type="domain" description="Glutaredoxin" evidence="2">
    <location>
        <begin position="2"/>
        <end position="57"/>
    </location>
</feature>
<name>A0A9W7DRQ7_9STRA</name>
<dbReference type="EMBL" id="BLQM01000023">
    <property type="protein sequence ID" value="GMH51860.1"/>
    <property type="molecule type" value="Genomic_DNA"/>
</dbReference>
<dbReference type="CDD" id="cd02066">
    <property type="entry name" value="GRX_family"/>
    <property type="match status" value="1"/>
</dbReference>
<dbReference type="AlphaFoldDB" id="A0A9W7DRQ7"/>